<evidence type="ECO:0008006" key="5">
    <source>
        <dbReference type="Google" id="ProtNLM"/>
    </source>
</evidence>
<evidence type="ECO:0000256" key="1">
    <source>
        <dbReference type="SAM" id="MobiDB-lite"/>
    </source>
</evidence>
<organism evidence="3 4">
    <name type="scientific">Ceratodon purpureus</name>
    <name type="common">Fire moss</name>
    <name type="synonym">Dicranum purpureum</name>
    <dbReference type="NCBI Taxonomy" id="3225"/>
    <lineage>
        <taxon>Eukaryota</taxon>
        <taxon>Viridiplantae</taxon>
        <taxon>Streptophyta</taxon>
        <taxon>Embryophyta</taxon>
        <taxon>Bryophyta</taxon>
        <taxon>Bryophytina</taxon>
        <taxon>Bryopsida</taxon>
        <taxon>Dicranidae</taxon>
        <taxon>Pseudoditrichales</taxon>
        <taxon>Ditrichaceae</taxon>
        <taxon>Ceratodon</taxon>
    </lineage>
</organism>
<dbReference type="AlphaFoldDB" id="A0A8T0IGM8"/>
<reference evidence="3" key="1">
    <citation type="submission" date="2020-06" db="EMBL/GenBank/DDBJ databases">
        <title>WGS assembly of Ceratodon purpureus strain R40.</title>
        <authorList>
            <person name="Carey S.B."/>
            <person name="Jenkins J."/>
            <person name="Shu S."/>
            <person name="Lovell J.T."/>
            <person name="Sreedasyam A."/>
            <person name="Maumus F."/>
            <person name="Tiley G.P."/>
            <person name="Fernandez-Pozo N."/>
            <person name="Barry K."/>
            <person name="Chen C."/>
            <person name="Wang M."/>
            <person name="Lipzen A."/>
            <person name="Daum C."/>
            <person name="Saski C.A."/>
            <person name="Payton A.C."/>
            <person name="Mcbreen J.C."/>
            <person name="Conrad R.E."/>
            <person name="Kollar L.M."/>
            <person name="Olsson S."/>
            <person name="Huttunen S."/>
            <person name="Landis J.B."/>
            <person name="Wickett N.J."/>
            <person name="Johnson M.G."/>
            <person name="Rensing S.A."/>
            <person name="Grimwood J."/>
            <person name="Schmutz J."/>
            <person name="Mcdaniel S.F."/>
        </authorList>
    </citation>
    <scope>NUCLEOTIDE SEQUENCE</scope>
    <source>
        <strain evidence="3">R40</strain>
    </source>
</reference>
<proteinExistence type="predicted"/>
<dbReference type="PANTHER" id="PTHR33287:SF11">
    <property type="entry name" value="OS03G0778400 PROTEIN"/>
    <property type="match status" value="1"/>
</dbReference>
<gene>
    <name evidence="3" type="ORF">KC19_3G025100</name>
</gene>
<feature type="region of interest" description="Disordered" evidence="1">
    <location>
        <begin position="147"/>
        <end position="167"/>
    </location>
</feature>
<protein>
    <recommendedName>
        <fullName evidence="5">Transmembrane protein</fullName>
    </recommendedName>
</protein>
<dbReference type="PANTHER" id="PTHR33287">
    <property type="entry name" value="OS03G0453550 PROTEIN"/>
    <property type="match status" value="1"/>
</dbReference>
<evidence type="ECO:0000256" key="2">
    <source>
        <dbReference type="SAM" id="Phobius"/>
    </source>
</evidence>
<evidence type="ECO:0000313" key="4">
    <source>
        <dbReference type="Proteomes" id="UP000822688"/>
    </source>
</evidence>
<keyword evidence="2" id="KW-0472">Membrane</keyword>
<keyword evidence="4" id="KW-1185">Reference proteome</keyword>
<name>A0A8T0IGM8_CERPU</name>
<accession>A0A8T0IGM8</accession>
<sequence>MASTSGQMSNVELSKFNQGNGGDTESGSVAPLVPGVDDHKTGGEVHTEEAGETEEQLKVERLEKAKEQDQEDIKPVDQTIILVHSEEAGETEEQLKARLEKTKKQLAVEQDELRVKLRLYQEEEDKSAESYYLEEIDRKLREARQREKEKKKLQQGNRKEERKLEEKPLIKRHKDTSFSEIKNLVFIENSPIHKKALEEWERKEKLFSSRVERKSTKVGNLKNEVYQLIGFFSVFQGVVLTAVSQSNLLHCNNKVYPIILSVLASAVTIAAIAQKLIQISSFQKTIYSEEASLKDAVHKSGELRLLGEEFKFAKFTKEKKIVPKRDCFGFYSSVVVVFLLAFTVLFPVSYWRILCNPGSCGTGPPPA</sequence>
<dbReference type="EMBL" id="CM026423">
    <property type="protein sequence ID" value="KAG0581977.1"/>
    <property type="molecule type" value="Genomic_DNA"/>
</dbReference>
<feature type="compositionally biased region" description="Basic and acidic residues" evidence="1">
    <location>
        <begin position="36"/>
        <end position="56"/>
    </location>
</feature>
<keyword evidence="2" id="KW-1133">Transmembrane helix</keyword>
<feature type="region of interest" description="Disordered" evidence="1">
    <location>
        <begin position="1"/>
        <end position="56"/>
    </location>
</feature>
<evidence type="ECO:0000313" key="3">
    <source>
        <dbReference type="EMBL" id="KAG0581977.1"/>
    </source>
</evidence>
<feature type="transmembrane region" description="Helical" evidence="2">
    <location>
        <begin position="225"/>
        <end position="243"/>
    </location>
</feature>
<keyword evidence="2" id="KW-0812">Transmembrane</keyword>
<dbReference type="Proteomes" id="UP000822688">
    <property type="component" value="Chromosome 3"/>
</dbReference>
<comment type="caution">
    <text evidence="3">The sequence shown here is derived from an EMBL/GenBank/DDBJ whole genome shotgun (WGS) entry which is preliminary data.</text>
</comment>
<feature type="transmembrane region" description="Helical" evidence="2">
    <location>
        <begin position="328"/>
        <end position="351"/>
    </location>
</feature>
<feature type="compositionally biased region" description="Polar residues" evidence="1">
    <location>
        <begin position="1"/>
        <end position="18"/>
    </location>
</feature>
<feature type="transmembrane region" description="Helical" evidence="2">
    <location>
        <begin position="255"/>
        <end position="273"/>
    </location>
</feature>